<dbReference type="GO" id="GO:0008999">
    <property type="term" value="F:protein-N-terminal-alanine acetyltransferase activity"/>
    <property type="evidence" value="ECO:0007669"/>
    <property type="project" value="TreeGrafter"/>
</dbReference>
<dbReference type="KEGG" id="nmk:CHR53_05810"/>
<dbReference type="PANTHER" id="PTHR43792">
    <property type="entry name" value="GNAT FAMILY, PUTATIVE (AFU_ORTHOLOGUE AFUA_3G00765)-RELATED-RELATED"/>
    <property type="match status" value="1"/>
</dbReference>
<evidence type="ECO:0000313" key="3">
    <source>
        <dbReference type="Proteomes" id="UP000282892"/>
    </source>
</evidence>
<dbReference type="STRING" id="1193713.GCA_001636315_03690"/>
<organism evidence="2 3">
    <name type="scientific">Neobacillus mesonae</name>
    <dbReference type="NCBI Taxonomy" id="1193713"/>
    <lineage>
        <taxon>Bacteria</taxon>
        <taxon>Bacillati</taxon>
        <taxon>Bacillota</taxon>
        <taxon>Bacilli</taxon>
        <taxon>Bacillales</taxon>
        <taxon>Bacillaceae</taxon>
        <taxon>Neobacillus</taxon>
    </lineage>
</organism>
<proteinExistence type="predicted"/>
<evidence type="ECO:0000259" key="1">
    <source>
        <dbReference type="PROSITE" id="PS51186"/>
    </source>
</evidence>
<protein>
    <submittedName>
        <fullName evidence="2">GNAT family N-acetyltransferase</fullName>
    </submittedName>
</protein>
<dbReference type="RefSeq" id="WP_127485620.1">
    <property type="nucleotide sequence ID" value="NZ_CP022572.1"/>
</dbReference>
<name>A0A3Q9QX39_9BACI</name>
<dbReference type="InterPro" id="IPR051531">
    <property type="entry name" value="N-acetyltransferase"/>
</dbReference>
<dbReference type="AlphaFoldDB" id="A0A3Q9QX39"/>
<gene>
    <name evidence="2" type="ORF">CHR53_05810</name>
</gene>
<dbReference type="SUPFAM" id="SSF55729">
    <property type="entry name" value="Acyl-CoA N-acyltransferases (Nat)"/>
    <property type="match status" value="1"/>
</dbReference>
<dbReference type="Proteomes" id="UP000282892">
    <property type="component" value="Chromosome"/>
</dbReference>
<dbReference type="OrthoDB" id="9785602at2"/>
<dbReference type="GO" id="GO:0005737">
    <property type="term" value="C:cytoplasm"/>
    <property type="evidence" value="ECO:0007669"/>
    <property type="project" value="TreeGrafter"/>
</dbReference>
<dbReference type="EMBL" id="CP022572">
    <property type="protein sequence ID" value="AZU60820.1"/>
    <property type="molecule type" value="Genomic_DNA"/>
</dbReference>
<keyword evidence="3" id="KW-1185">Reference proteome</keyword>
<dbReference type="Gene3D" id="3.40.630.30">
    <property type="match status" value="1"/>
</dbReference>
<dbReference type="PROSITE" id="PS51186">
    <property type="entry name" value="GNAT"/>
    <property type="match status" value="1"/>
</dbReference>
<sequence>MEIEKIYGNLPTLETERLILRKLTLADVDDMFAYCSNAEVSKYVTWDTHRMTSDTKHFVNFVLQQYKNKKIAPWGIEFKETGKLIGTIDFVWWRPEHSSAEIGYVISQDFWGQGITTEAAKEIIKFGFENMELIRIQARCFTENIGSQRVMEKAGMSLEGINRKAMFIKGKHRDLKMYSILKEEF</sequence>
<reference evidence="2 3" key="1">
    <citation type="submission" date="2017-07" db="EMBL/GenBank/DDBJ databases">
        <title>The complete genome sequence of Bacillus mesonae strain H20-5, an efficient strain improving plant abiotic stress resistance.</title>
        <authorList>
            <person name="Kim S.Y."/>
            <person name="Song H."/>
            <person name="Sang M.K."/>
            <person name="Weon H.-Y."/>
            <person name="Song J."/>
        </authorList>
    </citation>
    <scope>NUCLEOTIDE SEQUENCE [LARGE SCALE GENOMIC DNA]</scope>
    <source>
        <strain evidence="2 3">H20-5</strain>
    </source>
</reference>
<keyword evidence="2" id="KW-0808">Transferase</keyword>
<dbReference type="InterPro" id="IPR016181">
    <property type="entry name" value="Acyl_CoA_acyltransferase"/>
</dbReference>
<dbReference type="CDD" id="cd04301">
    <property type="entry name" value="NAT_SF"/>
    <property type="match status" value="1"/>
</dbReference>
<dbReference type="PANTHER" id="PTHR43792:SF9">
    <property type="entry name" value="RIBOSOMAL-PROTEIN-ALANINE ACETYLTRANSFERASE"/>
    <property type="match status" value="1"/>
</dbReference>
<dbReference type="Pfam" id="PF13302">
    <property type="entry name" value="Acetyltransf_3"/>
    <property type="match status" value="1"/>
</dbReference>
<evidence type="ECO:0000313" key="2">
    <source>
        <dbReference type="EMBL" id="AZU60820.1"/>
    </source>
</evidence>
<dbReference type="InterPro" id="IPR000182">
    <property type="entry name" value="GNAT_dom"/>
</dbReference>
<accession>A0A3Q9QX39</accession>
<feature type="domain" description="N-acetyltransferase" evidence="1">
    <location>
        <begin position="18"/>
        <end position="182"/>
    </location>
</feature>